<keyword evidence="3" id="KW-1185">Reference proteome</keyword>
<evidence type="ECO:0000313" key="2">
    <source>
        <dbReference type="EMBL" id="PTX56429.1"/>
    </source>
</evidence>
<evidence type="ECO:0000313" key="3">
    <source>
        <dbReference type="Proteomes" id="UP000243978"/>
    </source>
</evidence>
<organism evidence="2 3">
    <name type="scientific">Litoreibacter ponti</name>
    <dbReference type="NCBI Taxonomy" id="1510457"/>
    <lineage>
        <taxon>Bacteria</taxon>
        <taxon>Pseudomonadati</taxon>
        <taxon>Pseudomonadota</taxon>
        <taxon>Alphaproteobacteria</taxon>
        <taxon>Rhodobacterales</taxon>
        <taxon>Roseobacteraceae</taxon>
        <taxon>Litoreibacter</taxon>
    </lineage>
</organism>
<reference evidence="2 3" key="1">
    <citation type="submission" date="2018-04" db="EMBL/GenBank/DDBJ databases">
        <title>Genomic Encyclopedia of Archaeal and Bacterial Type Strains, Phase II (KMG-II): from individual species to whole genera.</title>
        <authorList>
            <person name="Goeker M."/>
        </authorList>
    </citation>
    <scope>NUCLEOTIDE SEQUENCE [LARGE SCALE GENOMIC DNA]</scope>
    <source>
        <strain evidence="2 3">DSM 100977</strain>
    </source>
</reference>
<protein>
    <submittedName>
        <fullName evidence="2">Hint domain-containing protein</fullName>
    </submittedName>
</protein>
<dbReference type="InterPro" id="IPR036844">
    <property type="entry name" value="Hint_dom_sf"/>
</dbReference>
<dbReference type="InterPro" id="IPR028992">
    <property type="entry name" value="Hedgehog/Intein_dom"/>
</dbReference>
<dbReference type="AlphaFoldDB" id="A0A2T6BK38"/>
<dbReference type="Proteomes" id="UP000243978">
    <property type="component" value="Unassembled WGS sequence"/>
</dbReference>
<dbReference type="SUPFAM" id="SSF51294">
    <property type="entry name" value="Hedgehog/intein (Hint) domain"/>
    <property type="match status" value="1"/>
</dbReference>
<accession>A0A2T6BK38</accession>
<dbReference type="EMBL" id="QBKS01000001">
    <property type="protein sequence ID" value="PTX56429.1"/>
    <property type="molecule type" value="Genomic_DNA"/>
</dbReference>
<comment type="caution">
    <text evidence="2">The sequence shown here is derived from an EMBL/GenBank/DDBJ whole genome shotgun (WGS) entry which is preliminary data.</text>
</comment>
<dbReference type="RefSeq" id="WP_107844631.1">
    <property type="nucleotide sequence ID" value="NZ_QBKS01000001.1"/>
</dbReference>
<sequence length="343" mass="36620">MADYSFHTYAPDILQYDGGSNTFVLASSYDPSTDRNFVEYTDDDAVFNGFQEEGEDISDPNQVGTAYDDQGNVIASGQVYAAAFAVLEDAGGNQITIDRIEINGVHVGYVPSAPLTPGTSYTVVSSGAVNDNDGTTLNHSYYEANSVPCFDVETLIETPFGLRRAGNIRPGELVQTLDANPQPVVWVCKRLVELSPARPHDLPVLIPAGALGLARPARALVVSGQHRVLLGHPGQGAGLLPAQTLVPAKALVGRLPGVRLMRGRTRARWVHLVLKDHAILTANGAYAESLLMGPQALKSISPARQVRLRLLAASGLLSLTPRPARPLLPAAQAHRALAQKELL</sequence>
<proteinExistence type="predicted"/>
<evidence type="ECO:0000259" key="1">
    <source>
        <dbReference type="Pfam" id="PF13403"/>
    </source>
</evidence>
<gene>
    <name evidence="2" type="ORF">C8N43_1088</name>
</gene>
<feature type="domain" description="Hedgehog/Intein (Hint)" evidence="1">
    <location>
        <begin position="148"/>
        <end position="293"/>
    </location>
</feature>
<name>A0A2T6BK38_9RHOB</name>
<dbReference type="OrthoDB" id="6305173at2"/>
<dbReference type="Pfam" id="PF13403">
    <property type="entry name" value="Hint_2"/>
    <property type="match status" value="1"/>
</dbReference>